<dbReference type="GO" id="GO:0005524">
    <property type="term" value="F:ATP binding"/>
    <property type="evidence" value="ECO:0007669"/>
    <property type="project" value="UniProtKB-KW"/>
</dbReference>
<evidence type="ECO:0000313" key="6">
    <source>
        <dbReference type="EMBL" id="OKA19993.1"/>
    </source>
</evidence>
<evidence type="ECO:0000259" key="5">
    <source>
        <dbReference type="PROSITE" id="PS50893"/>
    </source>
</evidence>
<evidence type="ECO:0000256" key="2">
    <source>
        <dbReference type="ARBA" id="ARBA00022737"/>
    </source>
</evidence>
<dbReference type="InterPro" id="IPR027417">
    <property type="entry name" value="P-loop_NTPase"/>
</dbReference>
<dbReference type="Gene3D" id="3.40.50.300">
    <property type="entry name" value="P-loop containing nucleotide triphosphate hydrolases"/>
    <property type="match status" value="2"/>
</dbReference>
<sequence>MTVTQAALVDLKGVGKRFGAVRALNDVDLMFHSGECLGLIGHNGAGKSTLMHILAGTLGADSGAVLMGGADVRSGYSVQVARQHGIRCVFQELSLCPNLTVAENTRLMCPGLRGFGWRRKAGALIVATLDSIFPGHGISPGDVVADLPIGQRQMVEIARAFTCVDEHLALVILDEPTSSLDARVAEQLLRHVRRYVESGGCVVLISHILGEMLATCDRIAVMSDGCVVEVRAASAFTHASLVECMGTVSKPQDQAQAFISRRNGQAPVVEQLPARQQNGQTVAAWPGEIVGLAGLAGQGQSQLLVQLLRERVASGQRVAMVAGDRQTDGVFSLWSIAENITISSLAALRRGVLIDPQAEQAMAAKWQQRMNIRTPDMNNPILSLSGGNQQKALFARALASDSELILMDDPMRGVDVGTKREVYAIIKEEAARGRTFIWYSTELEELNHCDHIYVFRNGQAVADMPRNELSEAQILRSSFQEEVA</sequence>
<keyword evidence="1" id="KW-0813">Transport</keyword>
<dbReference type="InterPro" id="IPR017871">
    <property type="entry name" value="ABC_transporter-like_CS"/>
</dbReference>
<proteinExistence type="predicted"/>
<dbReference type="RefSeq" id="WP_073510120.1">
    <property type="nucleotide sequence ID" value="NZ_MPJD01000027.1"/>
</dbReference>
<name>A0A853ZRA9_9PSED</name>
<comment type="caution">
    <text evidence="6">The sequence shown here is derived from an EMBL/GenBank/DDBJ whole genome shotgun (WGS) entry which is preliminary data.</text>
</comment>
<evidence type="ECO:0000256" key="3">
    <source>
        <dbReference type="ARBA" id="ARBA00022741"/>
    </source>
</evidence>
<reference evidence="6 7" key="1">
    <citation type="submission" date="2016-11" db="EMBL/GenBank/DDBJ databases">
        <title>Draft genome of Pseudomonas versuta A4R1.12.</title>
        <authorList>
            <person name="See-Too W.-S."/>
        </authorList>
    </citation>
    <scope>NUCLEOTIDE SEQUENCE [LARGE SCALE GENOMIC DNA]</scope>
    <source>
        <strain evidence="6 7">A4R1.12</strain>
    </source>
</reference>
<dbReference type="InterPro" id="IPR050107">
    <property type="entry name" value="ABC_carbohydrate_import_ATPase"/>
</dbReference>
<evidence type="ECO:0000256" key="1">
    <source>
        <dbReference type="ARBA" id="ARBA00022448"/>
    </source>
</evidence>
<dbReference type="SMART" id="SM00382">
    <property type="entry name" value="AAA"/>
    <property type="match status" value="2"/>
</dbReference>
<evidence type="ECO:0000313" key="7">
    <source>
        <dbReference type="Proteomes" id="UP000185990"/>
    </source>
</evidence>
<dbReference type="InterPro" id="IPR003593">
    <property type="entry name" value="AAA+_ATPase"/>
</dbReference>
<dbReference type="CDD" id="cd03216">
    <property type="entry name" value="ABC_Carb_Monos_I"/>
    <property type="match status" value="1"/>
</dbReference>
<dbReference type="PANTHER" id="PTHR43790:SF9">
    <property type="entry name" value="GALACTOFURANOSE TRANSPORTER ATP-BINDING PROTEIN YTFR"/>
    <property type="match status" value="1"/>
</dbReference>
<organism evidence="6 7">
    <name type="scientific">Pseudomonas versuta</name>
    <dbReference type="NCBI Taxonomy" id="1788301"/>
    <lineage>
        <taxon>Bacteria</taxon>
        <taxon>Pseudomonadati</taxon>
        <taxon>Pseudomonadota</taxon>
        <taxon>Gammaproteobacteria</taxon>
        <taxon>Pseudomonadales</taxon>
        <taxon>Pseudomonadaceae</taxon>
        <taxon>Pseudomonas</taxon>
    </lineage>
</organism>
<protein>
    <submittedName>
        <fullName evidence="6">ABC transporter ATP-binding protein</fullName>
    </submittedName>
</protein>
<dbReference type="SUPFAM" id="SSF52540">
    <property type="entry name" value="P-loop containing nucleoside triphosphate hydrolases"/>
    <property type="match status" value="2"/>
</dbReference>
<keyword evidence="2" id="KW-0677">Repeat</keyword>
<keyword evidence="4 6" id="KW-0067">ATP-binding</keyword>
<dbReference type="PROSITE" id="PS50893">
    <property type="entry name" value="ABC_TRANSPORTER_2"/>
    <property type="match status" value="2"/>
</dbReference>
<dbReference type="GO" id="GO:0016887">
    <property type="term" value="F:ATP hydrolysis activity"/>
    <property type="evidence" value="ECO:0007669"/>
    <property type="project" value="InterPro"/>
</dbReference>
<dbReference type="PANTHER" id="PTHR43790">
    <property type="entry name" value="CARBOHYDRATE TRANSPORT ATP-BINDING PROTEIN MG119-RELATED"/>
    <property type="match status" value="1"/>
</dbReference>
<evidence type="ECO:0000256" key="4">
    <source>
        <dbReference type="ARBA" id="ARBA00022840"/>
    </source>
</evidence>
<dbReference type="Proteomes" id="UP000185990">
    <property type="component" value="Unassembled WGS sequence"/>
</dbReference>
<dbReference type="InterPro" id="IPR003439">
    <property type="entry name" value="ABC_transporter-like_ATP-bd"/>
</dbReference>
<dbReference type="PROSITE" id="PS00211">
    <property type="entry name" value="ABC_TRANSPORTER_1"/>
    <property type="match status" value="1"/>
</dbReference>
<feature type="domain" description="ABC transporter" evidence="5">
    <location>
        <begin position="259"/>
        <end position="482"/>
    </location>
</feature>
<dbReference type="AlphaFoldDB" id="A0A853ZRA9"/>
<accession>A0A853ZRA9</accession>
<dbReference type="EMBL" id="MPJD01000027">
    <property type="protein sequence ID" value="OKA19993.1"/>
    <property type="molecule type" value="Genomic_DNA"/>
</dbReference>
<dbReference type="Pfam" id="PF00005">
    <property type="entry name" value="ABC_tran"/>
    <property type="match status" value="2"/>
</dbReference>
<feature type="domain" description="ABC transporter" evidence="5">
    <location>
        <begin position="9"/>
        <end position="249"/>
    </location>
</feature>
<gene>
    <name evidence="6" type="ORF">BOH74_17225</name>
</gene>
<keyword evidence="3" id="KW-0547">Nucleotide-binding</keyword>